<sequence length="249" mass="28047">MEFLDHLEELRWRLIKGLIAVVVVAAVCAYFADFIVTEILIGPLKRASPNTKLQNLIPYGQISLYLQAIFFSAIIAAFPIFAYQIWKFVEPGLEPHEKSATRFLVTFVSLCFFAGVAFGYFVLLPVSLNFFAGFGTPLIENNISVDHYISFFVGTLLTCGLVFELPFISFVLSKIGLLTPPFMRHYRRHAIVGILILAAVITPSTDIITQLVLAVPMILLYEVSIWISALVQRQREKEEKAQAQPYLQP</sequence>
<comment type="subcellular location">
    <subcellularLocation>
        <location evidence="5">Cell membrane</location>
        <topology evidence="5">Multi-pass membrane protein</topology>
    </subcellularLocation>
    <subcellularLocation>
        <location evidence="1">Membrane</location>
        <topology evidence="1">Multi-pass membrane protein</topology>
    </subcellularLocation>
</comment>
<dbReference type="GO" id="GO:0009977">
    <property type="term" value="F:proton motive force dependent protein transmembrane transporter activity"/>
    <property type="evidence" value="ECO:0007669"/>
    <property type="project" value="TreeGrafter"/>
</dbReference>
<feature type="transmembrane region" description="Helical" evidence="5">
    <location>
        <begin position="18"/>
        <end position="42"/>
    </location>
</feature>
<feature type="transmembrane region" description="Helical" evidence="5">
    <location>
        <begin position="148"/>
        <end position="173"/>
    </location>
</feature>
<organism evidence="6 7">
    <name type="scientific">Candidatus Thermochlorobacter aerophilus</name>
    <dbReference type="NCBI Taxonomy" id="1868324"/>
    <lineage>
        <taxon>Bacteria</taxon>
        <taxon>Pseudomonadati</taxon>
        <taxon>Chlorobiota</taxon>
        <taxon>Chlorobiia</taxon>
        <taxon>Chlorobiales</taxon>
        <taxon>Candidatus Thermochlorobacteriaceae</taxon>
        <taxon>Candidatus Thermochlorobacter</taxon>
    </lineage>
</organism>
<gene>
    <name evidence="5 6" type="primary">tatC</name>
    <name evidence="6" type="ORF">D0433_14695</name>
</gene>
<proteinExistence type="inferred from homology"/>
<comment type="function">
    <text evidence="5">Part of the twin-arginine translocation (Tat) system that transports large folded proteins containing a characteristic twin-arginine motif in their signal peptide across membranes.</text>
</comment>
<feature type="transmembrane region" description="Helical" evidence="5">
    <location>
        <begin position="185"/>
        <end position="201"/>
    </location>
</feature>
<feature type="transmembrane region" description="Helical" evidence="5">
    <location>
        <begin position="62"/>
        <end position="83"/>
    </location>
</feature>
<dbReference type="PANTHER" id="PTHR30371:SF0">
    <property type="entry name" value="SEC-INDEPENDENT PROTEIN TRANSLOCASE PROTEIN TATC, CHLOROPLASTIC-RELATED"/>
    <property type="match status" value="1"/>
</dbReference>
<dbReference type="Proteomes" id="UP000266389">
    <property type="component" value="Unassembled WGS sequence"/>
</dbReference>
<keyword evidence="5" id="KW-1003">Cell membrane</keyword>
<accession>A0A395LVF5</accession>
<evidence type="ECO:0000256" key="4">
    <source>
        <dbReference type="ARBA" id="ARBA00023136"/>
    </source>
</evidence>
<dbReference type="PRINTS" id="PR01840">
    <property type="entry name" value="TATCFAMILY"/>
</dbReference>
<feature type="transmembrane region" description="Helical" evidence="5">
    <location>
        <begin position="103"/>
        <end position="128"/>
    </location>
</feature>
<evidence type="ECO:0000256" key="2">
    <source>
        <dbReference type="ARBA" id="ARBA00022692"/>
    </source>
</evidence>
<protein>
    <recommendedName>
        <fullName evidence="5">Sec-independent protein translocase protein TatC</fullName>
    </recommendedName>
</protein>
<comment type="caution">
    <text evidence="6">The sequence shown here is derived from an EMBL/GenBank/DDBJ whole genome shotgun (WGS) entry which is preliminary data.</text>
</comment>
<dbReference type="GO" id="GO:0043953">
    <property type="term" value="P:protein transport by the Tat complex"/>
    <property type="evidence" value="ECO:0007669"/>
    <property type="project" value="UniProtKB-UniRule"/>
</dbReference>
<keyword evidence="2 5" id="KW-0812">Transmembrane</keyword>
<dbReference type="HAMAP" id="MF_00902">
    <property type="entry name" value="TatC"/>
    <property type="match status" value="1"/>
</dbReference>
<evidence type="ECO:0000256" key="1">
    <source>
        <dbReference type="ARBA" id="ARBA00004141"/>
    </source>
</evidence>
<dbReference type="GO" id="GO:0065002">
    <property type="term" value="P:intracellular protein transmembrane transport"/>
    <property type="evidence" value="ECO:0007669"/>
    <property type="project" value="TreeGrafter"/>
</dbReference>
<keyword evidence="5" id="KW-0811">Translocation</keyword>
<comment type="subunit">
    <text evidence="5">Forms a complex with TatA.</text>
</comment>
<dbReference type="Pfam" id="PF00902">
    <property type="entry name" value="TatC"/>
    <property type="match status" value="1"/>
</dbReference>
<reference evidence="6 7" key="1">
    <citation type="journal article" date="2011" name="ISME J.">
        <title>Community ecology of hot spring cyanobacterial mats: predominant populations and their functional potential.</title>
        <authorList>
            <person name="Klatt C.G."/>
            <person name="Wood J.M."/>
            <person name="Rusch D.B."/>
            <person name="Bateson M.M."/>
            <person name="Hamamura N."/>
            <person name="Heidelberg J.F."/>
            <person name="Grossman A.R."/>
            <person name="Bhaya D."/>
            <person name="Cohan F.M."/>
            <person name="Kuhl M."/>
            <person name="Bryant D.A."/>
            <person name="Ward D.M."/>
        </authorList>
    </citation>
    <scope>NUCLEOTIDE SEQUENCE [LARGE SCALE GENOMIC DNA]</scope>
    <source>
        <strain evidence="6">OS</strain>
    </source>
</reference>
<keyword evidence="4 5" id="KW-0472">Membrane</keyword>
<dbReference type="PANTHER" id="PTHR30371">
    <property type="entry name" value="SEC-INDEPENDENT PROTEIN TRANSLOCASE PROTEIN TATC"/>
    <property type="match status" value="1"/>
</dbReference>
<dbReference type="AlphaFoldDB" id="A0A395LVF5"/>
<evidence type="ECO:0000313" key="7">
    <source>
        <dbReference type="Proteomes" id="UP000266389"/>
    </source>
</evidence>
<dbReference type="EMBL" id="PHFL01000079">
    <property type="protein sequence ID" value="RFM22736.1"/>
    <property type="molecule type" value="Genomic_DNA"/>
</dbReference>
<comment type="similarity">
    <text evidence="5">Belongs to the TatC family.</text>
</comment>
<dbReference type="InterPro" id="IPR002033">
    <property type="entry name" value="TatC"/>
</dbReference>
<evidence type="ECO:0000256" key="3">
    <source>
        <dbReference type="ARBA" id="ARBA00022989"/>
    </source>
</evidence>
<dbReference type="GO" id="GO:0033281">
    <property type="term" value="C:TAT protein transport complex"/>
    <property type="evidence" value="ECO:0007669"/>
    <property type="project" value="UniProtKB-UniRule"/>
</dbReference>
<keyword evidence="5" id="KW-0813">Transport</keyword>
<keyword evidence="5" id="KW-0653">Protein transport</keyword>
<name>A0A395LVF5_9BACT</name>
<feature type="transmembrane region" description="Helical" evidence="5">
    <location>
        <begin position="207"/>
        <end position="231"/>
    </location>
</feature>
<dbReference type="NCBIfam" id="TIGR00945">
    <property type="entry name" value="tatC"/>
    <property type="match status" value="1"/>
</dbReference>
<keyword evidence="3 5" id="KW-1133">Transmembrane helix</keyword>
<evidence type="ECO:0000313" key="6">
    <source>
        <dbReference type="EMBL" id="RFM22736.1"/>
    </source>
</evidence>
<evidence type="ECO:0000256" key="5">
    <source>
        <dbReference type="HAMAP-Rule" id="MF_00902"/>
    </source>
</evidence>